<protein>
    <submittedName>
        <fullName evidence="2">UPF0125 protein yfjF</fullName>
    </submittedName>
</protein>
<dbReference type="PANTHER" id="PTHR37483">
    <property type="entry name" value="UPF0125 PROTEIN RATB"/>
    <property type="match status" value="1"/>
</dbReference>
<dbReference type="PANTHER" id="PTHR37483:SF1">
    <property type="entry name" value="UPF0125 PROTEIN RATB"/>
    <property type="match status" value="1"/>
</dbReference>
<dbReference type="InterPro" id="IPR016155">
    <property type="entry name" value="Mopterin_synth/thiamin_S_b"/>
</dbReference>
<dbReference type="AlphaFoldDB" id="A0A161K1B7"/>
<comment type="similarity">
    <text evidence="1">Belongs to the UPF0125 (RnfH) family.</text>
</comment>
<evidence type="ECO:0000313" key="2">
    <source>
        <dbReference type="EMBL" id="CUS52202.1"/>
    </source>
</evidence>
<dbReference type="InterPro" id="IPR005346">
    <property type="entry name" value="RnfH"/>
</dbReference>
<accession>A0A161K1B7</accession>
<dbReference type="Pfam" id="PF03658">
    <property type="entry name" value="Ub-RnfH"/>
    <property type="match status" value="1"/>
</dbReference>
<reference evidence="2" key="1">
    <citation type="submission" date="2015-10" db="EMBL/GenBank/DDBJ databases">
        <authorList>
            <person name="Gilbert D.G."/>
        </authorList>
    </citation>
    <scope>NUCLEOTIDE SEQUENCE</scope>
</reference>
<dbReference type="HAMAP" id="MF_00460">
    <property type="entry name" value="UPF0125_RnfH"/>
    <property type="match status" value="1"/>
</dbReference>
<dbReference type="SUPFAM" id="SSF54285">
    <property type="entry name" value="MoaD/ThiS"/>
    <property type="match status" value="1"/>
</dbReference>
<proteinExistence type="inferred from homology"/>
<name>A0A161K1B7_9ZZZZ</name>
<evidence type="ECO:0000256" key="1">
    <source>
        <dbReference type="ARBA" id="ARBA00010645"/>
    </source>
</evidence>
<dbReference type="NCBIfam" id="NF002490">
    <property type="entry name" value="PRK01777.1"/>
    <property type="match status" value="1"/>
</dbReference>
<organism evidence="2">
    <name type="scientific">hydrothermal vent metagenome</name>
    <dbReference type="NCBI Taxonomy" id="652676"/>
    <lineage>
        <taxon>unclassified sequences</taxon>
        <taxon>metagenomes</taxon>
        <taxon>ecological metagenomes</taxon>
    </lineage>
</organism>
<dbReference type="InterPro" id="IPR037021">
    <property type="entry name" value="RnfH_sf"/>
</dbReference>
<sequence>MLEVEVVYARPEQQVLIQVSVPAGSTARDAIVRSNIFSDASGLDVETLAVGIFSRRVTLDYILKAGDRVEIYRPLTMSPVEARRWRAKLKTPQLD</sequence>
<dbReference type="Gene3D" id="3.10.20.280">
    <property type="entry name" value="RnfH-like"/>
    <property type="match status" value="1"/>
</dbReference>
<dbReference type="EMBL" id="CZRL01000077">
    <property type="protein sequence ID" value="CUS52202.1"/>
    <property type="molecule type" value="Genomic_DNA"/>
</dbReference>
<gene>
    <name evidence="2" type="ORF">MGWOODY_XGa1148</name>
</gene>